<feature type="transmembrane region" description="Helical" evidence="1">
    <location>
        <begin position="49"/>
        <end position="72"/>
    </location>
</feature>
<protein>
    <submittedName>
        <fullName evidence="2">Uncharacterized protein</fullName>
    </submittedName>
</protein>
<proteinExistence type="predicted"/>
<evidence type="ECO:0000313" key="2">
    <source>
        <dbReference type="EMBL" id="ORZ27499.1"/>
    </source>
</evidence>
<name>A0A1Y2GYW5_9FUNG</name>
<keyword evidence="3" id="KW-1185">Reference proteome</keyword>
<keyword evidence="1" id="KW-1133">Transmembrane helix</keyword>
<keyword evidence="1" id="KW-0812">Transmembrane</keyword>
<dbReference type="EMBL" id="MCFF01000004">
    <property type="protein sequence ID" value="ORZ27499.1"/>
    <property type="molecule type" value="Genomic_DNA"/>
</dbReference>
<reference evidence="2 3" key="1">
    <citation type="submission" date="2016-07" db="EMBL/GenBank/DDBJ databases">
        <title>Pervasive Adenine N6-methylation of Active Genes in Fungi.</title>
        <authorList>
            <consortium name="DOE Joint Genome Institute"/>
            <person name="Mondo S.J."/>
            <person name="Dannebaum R.O."/>
            <person name="Kuo R.C."/>
            <person name="Labutti K."/>
            <person name="Haridas S."/>
            <person name="Kuo A."/>
            <person name="Salamov A."/>
            <person name="Ahrendt S.R."/>
            <person name="Lipzen A."/>
            <person name="Sullivan W."/>
            <person name="Andreopoulos W.B."/>
            <person name="Clum A."/>
            <person name="Lindquist E."/>
            <person name="Daum C."/>
            <person name="Ramamoorthy G.K."/>
            <person name="Gryganskyi A."/>
            <person name="Culley D."/>
            <person name="Magnuson J.K."/>
            <person name="James T.Y."/>
            <person name="O'Malley M.A."/>
            <person name="Stajich J.E."/>
            <person name="Spatafora J.W."/>
            <person name="Visel A."/>
            <person name="Grigoriev I.V."/>
        </authorList>
    </citation>
    <scope>NUCLEOTIDE SEQUENCE [LARGE SCALE GENOMIC DNA]</scope>
    <source>
        <strain evidence="2 3">NRRL 3116</strain>
    </source>
</reference>
<sequence>MDQLKHRSNNTKALFRGQPLSDESQFMAEDEQEQLIESLRKSNEKANDAFKFVLLLFSIMEIFIHLGFTAYAWSRNKSMSGLPLPDNADQSISPGFATIFSLISFFIGIFIIWDMCNISRTVVVGWTFVSSVPLVLMMGSTEFSFELMWWSMPLLLQAVDLASLWIMRDPDEDFLRLEKSQYKLKSA</sequence>
<accession>A0A1Y2GYW5</accession>
<dbReference type="GeneID" id="33564822"/>
<evidence type="ECO:0000313" key="3">
    <source>
        <dbReference type="Proteomes" id="UP000193648"/>
    </source>
</evidence>
<evidence type="ECO:0000256" key="1">
    <source>
        <dbReference type="SAM" id="Phobius"/>
    </source>
</evidence>
<dbReference type="InParanoid" id="A0A1Y2GYW5"/>
<dbReference type="STRING" id="64571.A0A1Y2GYW5"/>
<feature type="transmembrane region" description="Helical" evidence="1">
    <location>
        <begin position="122"/>
        <end position="141"/>
    </location>
</feature>
<keyword evidence="1" id="KW-0472">Membrane</keyword>
<organism evidence="2 3">
    <name type="scientific">Lobosporangium transversale</name>
    <dbReference type="NCBI Taxonomy" id="64571"/>
    <lineage>
        <taxon>Eukaryota</taxon>
        <taxon>Fungi</taxon>
        <taxon>Fungi incertae sedis</taxon>
        <taxon>Mucoromycota</taxon>
        <taxon>Mortierellomycotina</taxon>
        <taxon>Mortierellomycetes</taxon>
        <taxon>Mortierellales</taxon>
        <taxon>Mortierellaceae</taxon>
        <taxon>Lobosporangium</taxon>
    </lineage>
</organism>
<comment type="caution">
    <text evidence="2">The sequence shown here is derived from an EMBL/GenBank/DDBJ whole genome shotgun (WGS) entry which is preliminary data.</text>
</comment>
<feature type="transmembrane region" description="Helical" evidence="1">
    <location>
        <begin position="92"/>
        <end position="113"/>
    </location>
</feature>
<gene>
    <name evidence="2" type="ORF">BCR41DRAFT_346885</name>
</gene>
<dbReference type="OrthoDB" id="3358048at2759"/>
<dbReference type="Proteomes" id="UP000193648">
    <property type="component" value="Unassembled WGS sequence"/>
</dbReference>
<dbReference type="RefSeq" id="XP_021885226.1">
    <property type="nucleotide sequence ID" value="XM_022022978.1"/>
</dbReference>
<dbReference type="AlphaFoldDB" id="A0A1Y2GYW5"/>